<dbReference type="PANTHER" id="PTHR45436:SF5">
    <property type="entry name" value="SENSOR HISTIDINE KINASE TRCS"/>
    <property type="match status" value="1"/>
</dbReference>
<dbReference type="EC" id="2.7.13.3" evidence="3"/>
<dbReference type="InterPro" id="IPR005467">
    <property type="entry name" value="His_kinase_dom"/>
</dbReference>
<evidence type="ECO:0000256" key="8">
    <source>
        <dbReference type="ARBA" id="ARBA00022989"/>
    </source>
</evidence>
<comment type="catalytic activity">
    <reaction evidence="1">
        <text>ATP + protein L-histidine = ADP + protein N-phospho-L-histidine.</text>
        <dbReference type="EC" id="2.7.13.3"/>
    </reaction>
</comment>
<keyword evidence="7 15" id="KW-0418">Kinase</keyword>
<dbReference type="SMART" id="SM00304">
    <property type="entry name" value="HAMP"/>
    <property type="match status" value="1"/>
</dbReference>
<organism evidence="15 16">
    <name type="scientific">Paeniglutamicibacter antarcticus</name>
    <dbReference type="NCBI Taxonomy" id="494023"/>
    <lineage>
        <taxon>Bacteria</taxon>
        <taxon>Bacillati</taxon>
        <taxon>Actinomycetota</taxon>
        <taxon>Actinomycetes</taxon>
        <taxon>Micrococcales</taxon>
        <taxon>Micrococcaceae</taxon>
        <taxon>Paeniglutamicibacter</taxon>
    </lineage>
</organism>
<evidence type="ECO:0000256" key="7">
    <source>
        <dbReference type="ARBA" id="ARBA00022777"/>
    </source>
</evidence>
<evidence type="ECO:0000256" key="12">
    <source>
        <dbReference type="SAM" id="Phobius"/>
    </source>
</evidence>
<evidence type="ECO:0000256" key="2">
    <source>
        <dbReference type="ARBA" id="ARBA00004236"/>
    </source>
</evidence>
<feature type="transmembrane region" description="Helical" evidence="12">
    <location>
        <begin position="6"/>
        <end position="24"/>
    </location>
</feature>
<dbReference type="InterPro" id="IPR050428">
    <property type="entry name" value="TCS_sensor_his_kinase"/>
</dbReference>
<evidence type="ECO:0000259" key="13">
    <source>
        <dbReference type="PROSITE" id="PS50109"/>
    </source>
</evidence>
<feature type="compositionally biased region" description="Basic and acidic residues" evidence="11">
    <location>
        <begin position="447"/>
        <end position="456"/>
    </location>
</feature>
<keyword evidence="9" id="KW-0902">Two-component regulatory system</keyword>
<keyword evidence="6 12" id="KW-0812">Transmembrane</keyword>
<feature type="compositionally biased region" description="Polar residues" evidence="11">
    <location>
        <begin position="468"/>
        <end position="481"/>
    </location>
</feature>
<dbReference type="Gene3D" id="3.30.565.10">
    <property type="entry name" value="Histidine kinase-like ATPase, C-terminal domain"/>
    <property type="match status" value="1"/>
</dbReference>
<dbReference type="Pfam" id="PF02518">
    <property type="entry name" value="HATPase_c"/>
    <property type="match status" value="1"/>
</dbReference>
<dbReference type="PRINTS" id="PR00344">
    <property type="entry name" value="BCTRLSENSOR"/>
</dbReference>
<comment type="subcellular location">
    <subcellularLocation>
        <location evidence="2">Cell membrane</location>
    </subcellularLocation>
</comment>
<evidence type="ECO:0000256" key="6">
    <source>
        <dbReference type="ARBA" id="ARBA00022692"/>
    </source>
</evidence>
<dbReference type="InterPro" id="IPR004358">
    <property type="entry name" value="Sig_transdc_His_kin-like_C"/>
</dbReference>
<keyword evidence="16" id="KW-1185">Reference proteome</keyword>
<dbReference type="Pfam" id="PF00512">
    <property type="entry name" value="HisKA"/>
    <property type="match status" value="1"/>
</dbReference>
<dbReference type="InterPro" id="IPR003661">
    <property type="entry name" value="HisK_dim/P_dom"/>
</dbReference>
<dbReference type="InterPro" id="IPR036097">
    <property type="entry name" value="HisK_dim/P_sf"/>
</dbReference>
<keyword evidence="10 12" id="KW-0472">Membrane</keyword>
<dbReference type="Pfam" id="PF00672">
    <property type="entry name" value="HAMP"/>
    <property type="match status" value="1"/>
</dbReference>
<dbReference type="PROSITE" id="PS50109">
    <property type="entry name" value="HIS_KIN"/>
    <property type="match status" value="1"/>
</dbReference>
<feature type="domain" description="Histidine kinase" evidence="13">
    <location>
        <begin position="233"/>
        <end position="442"/>
    </location>
</feature>
<keyword evidence="4" id="KW-0597">Phosphoprotein</keyword>
<dbReference type="GO" id="GO:0016301">
    <property type="term" value="F:kinase activity"/>
    <property type="evidence" value="ECO:0007669"/>
    <property type="project" value="UniProtKB-KW"/>
</dbReference>
<evidence type="ECO:0000256" key="5">
    <source>
        <dbReference type="ARBA" id="ARBA00022679"/>
    </source>
</evidence>
<dbReference type="InterPro" id="IPR036890">
    <property type="entry name" value="HATPase_C_sf"/>
</dbReference>
<dbReference type="EMBL" id="BAABLK010000009">
    <property type="protein sequence ID" value="GAA5226068.1"/>
    <property type="molecule type" value="Genomic_DNA"/>
</dbReference>
<evidence type="ECO:0000259" key="14">
    <source>
        <dbReference type="PROSITE" id="PS50885"/>
    </source>
</evidence>
<name>A0ABP9TIV9_9MICC</name>
<dbReference type="PANTHER" id="PTHR45436">
    <property type="entry name" value="SENSOR HISTIDINE KINASE YKOH"/>
    <property type="match status" value="1"/>
</dbReference>
<evidence type="ECO:0000256" key="1">
    <source>
        <dbReference type="ARBA" id="ARBA00000085"/>
    </source>
</evidence>
<dbReference type="SUPFAM" id="SSF47384">
    <property type="entry name" value="Homodimeric domain of signal transducing histidine kinase"/>
    <property type="match status" value="1"/>
</dbReference>
<dbReference type="SUPFAM" id="SSF55874">
    <property type="entry name" value="ATPase domain of HSP90 chaperone/DNA topoisomerase II/histidine kinase"/>
    <property type="match status" value="1"/>
</dbReference>
<evidence type="ECO:0000313" key="16">
    <source>
        <dbReference type="Proteomes" id="UP001501257"/>
    </source>
</evidence>
<evidence type="ECO:0000256" key="4">
    <source>
        <dbReference type="ARBA" id="ARBA00022553"/>
    </source>
</evidence>
<dbReference type="InterPro" id="IPR003660">
    <property type="entry name" value="HAMP_dom"/>
</dbReference>
<dbReference type="PROSITE" id="PS50885">
    <property type="entry name" value="HAMP"/>
    <property type="match status" value="1"/>
</dbReference>
<dbReference type="CDD" id="cd06225">
    <property type="entry name" value="HAMP"/>
    <property type="match status" value="1"/>
</dbReference>
<dbReference type="SMART" id="SM00387">
    <property type="entry name" value="HATPase_c"/>
    <property type="match status" value="1"/>
</dbReference>
<gene>
    <name evidence="15" type="ORF">GCM10025778_05980</name>
</gene>
<dbReference type="Proteomes" id="UP001501257">
    <property type="component" value="Unassembled WGS sequence"/>
</dbReference>
<feature type="transmembrane region" description="Helical" evidence="12">
    <location>
        <begin position="148"/>
        <end position="171"/>
    </location>
</feature>
<keyword evidence="8 12" id="KW-1133">Transmembrane helix</keyword>
<comment type="caution">
    <text evidence="15">The sequence shown here is derived from an EMBL/GenBank/DDBJ whole genome shotgun (WGS) entry which is preliminary data.</text>
</comment>
<evidence type="ECO:0000256" key="11">
    <source>
        <dbReference type="SAM" id="MobiDB-lite"/>
    </source>
</evidence>
<reference evidence="16" key="1">
    <citation type="journal article" date="2019" name="Int. J. Syst. Evol. Microbiol.">
        <title>The Global Catalogue of Microorganisms (GCM) 10K type strain sequencing project: providing services to taxonomists for standard genome sequencing and annotation.</title>
        <authorList>
            <consortium name="The Broad Institute Genomics Platform"/>
            <consortium name="The Broad Institute Genome Sequencing Center for Infectious Disease"/>
            <person name="Wu L."/>
            <person name="Ma J."/>
        </authorList>
    </citation>
    <scope>NUCLEOTIDE SEQUENCE [LARGE SCALE GENOMIC DNA]</scope>
    <source>
        <strain evidence="16">JCM 18952</strain>
    </source>
</reference>
<dbReference type="SUPFAM" id="SSF158472">
    <property type="entry name" value="HAMP domain-like"/>
    <property type="match status" value="1"/>
</dbReference>
<protein>
    <recommendedName>
        <fullName evidence="3">histidine kinase</fullName>
        <ecNumber evidence="3">2.7.13.3</ecNumber>
    </recommendedName>
</protein>
<dbReference type="CDD" id="cd00075">
    <property type="entry name" value="HATPase"/>
    <property type="match status" value="1"/>
</dbReference>
<evidence type="ECO:0000256" key="3">
    <source>
        <dbReference type="ARBA" id="ARBA00012438"/>
    </source>
</evidence>
<dbReference type="Gene3D" id="1.10.287.130">
    <property type="match status" value="1"/>
</dbReference>
<feature type="domain" description="HAMP" evidence="14">
    <location>
        <begin position="172"/>
        <end position="225"/>
    </location>
</feature>
<evidence type="ECO:0000313" key="15">
    <source>
        <dbReference type="EMBL" id="GAA5226068.1"/>
    </source>
</evidence>
<sequence length="481" mass="52506">MVFAAIAIMATVLVVAGFVLLFVLRSTLITNARDMTVQQLDSLVETIQADDAEDFAGDVRDSGIQFAQILQTDGTILVASKDADEGKLYDGAVLEPGESYFSKNAGLVGILDFDEHLIAAQGVATAEGNVLVVVGAETSIERDAVSTVGWVLLAGVPLLVILAGGLMWFLIGRALLPVERIRETVAGISQKNLDDRVVLPNTADEIERLAHTMNAMLDRLQKADESQRRFVTDASHELRSPLATLRTGLEVAVADPTGRTWLESSDMLQNQTQRMGYLVEDLLTLAKIDDSGLRFRMEDVDLDDVLNQEARRLRSMSAHVVRTELVPVRMRGDANRLGQVFRNLVNNAERHAEGIIRISLSSQGDHVVVRIENDGDQIPAAERERIFDRFVRLDASRAREHGGSGLGLAISKEIILAHGGTIEVSQSPQGFTCFLVSLPLEPQVHPVGKEPADKLSSRNPATRFFSGKQRSPTTTSGRKQT</sequence>
<feature type="region of interest" description="Disordered" evidence="11">
    <location>
        <begin position="447"/>
        <end position="481"/>
    </location>
</feature>
<keyword evidence="5" id="KW-0808">Transferase</keyword>
<evidence type="ECO:0000256" key="9">
    <source>
        <dbReference type="ARBA" id="ARBA00023012"/>
    </source>
</evidence>
<proteinExistence type="predicted"/>
<dbReference type="InterPro" id="IPR003594">
    <property type="entry name" value="HATPase_dom"/>
</dbReference>
<evidence type="ECO:0000256" key="10">
    <source>
        <dbReference type="ARBA" id="ARBA00023136"/>
    </source>
</evidence>
<dbReference type="SMART" id="SM00388">
    <property type="entry name" value="HisKA"/>
    <property type="match status" value="1"/>
</dbReference>
<dbReference type="CDD" id="cd00082">
    <property type="entry name" value="HisKA"/>
    <property type="match status" value="1"/>
</dbReference>
<accession>A0ABP9TIV9</accession>